<dbReference type="EMBL" id="CP158587">
    <property type="protein sequence ID" value="XCA35111.1"/>
    <property type="molecule type" value="Genomic_DNA"/>
</dbReference>
<evidence type="ECO:0000313" key="4">
    <source>
        <dbReference type="EMBL" id="XCA35134.1"/>
    </source>
</evidence>
<dbReference type="Pfam" id="PF01609">
    <property type="entry name" value="DDE_Tnp_1"/>
    <property type="match status" value="1"/>
</dbReference>
<dbReference type="PANTHER" id="PTHR34631:SF3">
    <property type="entry name" value="ISSOD12 TRANSPOSASE TNPA_ISSOD12"/>
    <property type="match status" value="1"/>
</dbReference>
<dbReference type="InterPro" id="IPR053172">
    <property type="entry name" value="Tn903_transposase"/>
</dbReference>
<dbReference type="EMBL" id="CP158587">
    <property type="protein sequence ID" value="XCA35135.1"/>
    <property type="molecule type" value="Genomic_DNA"/>
</dbReference>
<evidence type="ECO:0000313" key="3">
    <source>
        <dbReference type="EMBL" id="XCA35117.1"/>
    </source>
</evidence>
<dbReference type="InterPro" id="IPR053520">
    <property type="entry name" value="Transposase_Tn903"/>
</dbReference>
<dbReference type="GO" id="GO:0003677">
    <property type="term" value="F:DNA binding"/>
    <property type="evidence" value="ECO:0007669"/>
    <property type="project" value="InterPro"/>
</dbReference>
<name>A0AAU7YPI0_9RICK</name>
<dbReference type="InterPro" id="IPR002559">
    <property type="entry name" value="Transposase_11"/>
</dbReference>
<evidence type="ECO:0000313" key="2">
    <source>
        <dbReference type="EMBL" id="XCA35111.1"/>
    </source>
</evidence>
<accession>A0AAU7YPI0</accession>
<dbReference type="EMBL" id="CP158587">
    <property type="protein sequence ID" value="XCA35117.1"/>
    <property type="molecule type" value="Genomic_DNA"/>
</dbReference>
<proteinExistence type="predicted"/>
<protein>
    <submittedName>
        <fullName evidence="3">IS5 family transposase</fullName>
    </submittedName>
</protein>
<dbReference type="GO" id="GO:0006313">
    <property type="term" value="P:DNA transposition"/>
    <property type="evidence" value="ECO:0007669"/>
    <property type="project" value="InterPro"/>
</dbReference>
<evidence type="ECO:0000313" key="5">
    <source>
        <dbReference type="EMBL" id="XCA35135.1"/>
    </source>
</evidence>
<dbReference type="AlphaFoldDB" id="A0AAU7YPI0"/>
<sequence length="229" mass="26955">MSKYSQACRRLNKLNLKLYDHRTDKNDIESIEIAIDSTAIHIYSNSTQHNKDNAKIRKYNGTDQVRKLHVALDINSKKIVATRYTNFLSHDSVSAFKILEEICDIYKIKSLLADGAYDTTSLYKLCNKYNLKPIIKPRKNAKICDNIDYFSERNNNINIRKTCNLAQWKRQTRYGIRSRIESFFFRLKKTFGFSFKNKSEINRSQEMLLKCYLINKFTDIGMPIFKFVS</sequence>
<dbReference type="PANTHER" id="PTHR34631">
    <property type="match status" value="1"/>
</dbReference>
<dbReference type="GO" id="GO:0004803">
    <property type="term" value="F:transposase activity"/>
    <property type="evidence" value="ECO:0007669"/>
    <property type="project" value="InterPro"/>
</dbReference>
<reference evidence="3" key="1">
    <citation type="submission" date="2024-06" db="EMBL/GenBank/DDBJ databases">
        <title>Genome assembly of the Oeneis chryxus ivallda.</title>
        <authorList>
            <person name="MacDonald Z."/>
            <person name="Shaffer H.B."/>
            <person name="Gillespie T."/>
            <person name="Marimuthu M.P.A."/>
            <person name="Nguyen O."/>
            <person name="Fairbairn C.W."/>
            <person name="Seligmann W.E."/>
            <person name="Escalona M."/>
            <person name="Miller C."/>
            <person name="Toffelmier E."/>
        </authorList>
    </citation>
    <scope>NUCLEOTIDE SEQUENCE</scope>
    <source>
        <strain evidence="3">CCGP_102_HBS-TG_Oc004</strain>
    </source>
</reference>
<evidence type="ECO:0000259" key="1">
    <source>
        <dbReference type="Pfam" id="PF01609"/>
    </source>
</evidence>
<gene>
    <name evidence="2" type="ORF">ABS861_02205</name>
    <name evidence="3" type="ORF">ABS861_02730</name>
    <name evidence="4" type="ORF">ABS861_03915</name>
    <name evidence="5" type="ORF">ABS861_03955</name>
</gene>
<organism evidence="3">
    <name type="scientific">Wolbachia endosymbiont of Oeneis ivallda</name>
    <dbReference type="NCBI Taxonomy" id="3171168"/>
    <lineage>
        <taxon>Bacteria</taxon>
        <taxon>Pseudomonadati</taxon>
        <taxon>Pseudomonadota</taxon>
        <taxon>Alphaproteobacteria</taxon>
        <taxon>Rickettsiales</taxon>
        <taxon>Anaplasmataceae</taxon>
        <taxon>Wolbachieae</taxon>
        <taxon>Wolbachia</taxon>
    </lineage>
</organism>
<dbReference type="NCBIfam" id="NF033579">
    <property type="entry name" value="transpos_IS5_2"/>
    <property type="match status" value="1"/>
</dbReference>
<dbReference type="EMBL" id="CP158587">
    <property type="protein sequence ID" value="XCA35134.1"/>
    <property type="molecule type" value="Genomic_DNA"/>
</dbReference>
<feature type="domain" description="Transposase IS4-like" evidence="1">
    <location>
        <begin position="33"/>
        <end position="211"/>
    </location>
</feature>